<feature type="compositionally biased region" description="Acidic residues" evidence="1">
    <location>
        <begin position="62"/>
        <end position="95"/>
    </location>
</feature>
<gene>
    <name evidence="2" type="ORF">BGZ96_002246</name>
</gene>
<evidence type="ECO:0000256" key="1">
    <source>
        <dbReference type="SAM" id="MobiDB-lite"/>
    </source>
</evidence>
<feature type="region of interest" description="Disordered" evidence="1">
    <location>
        <begin position="56"/>
        <end position="105"/>
    </location>
</feature>
<sequence>MSHPHHDVVFCCTPRQYDSNPPSSLQGGVVTYDEPPPVDLPAVRAQLIEIQARLDAMNTGADQDENDINYNDDADPDEEDDAVPDNPAGDEDANVEQDNPAAENG</sequence>
<keyword evidence="3" id="KW-1185">Reference proteome</keyword>
<name>A0ABQ7JLA2_9FUNG</name>
<dbReference type="Proteomes" id="UP001194696">
    <property type="component" value="Unassembled WGS sequence"/>
</dbReference>
<feature type="region of interest" description="Disordered" evidence="1">
    <location>
        <begin position="13"/>
        <end position="37"/>
    </location>
</feature>
<evidence type="ECO:0008006" key="4">
    <source>
        <dbReference type="Google" id="ProtNLM"/>
    </source>
</evidence>
<comment type="caution">
    <text evidence="2">The sequence shown here is derived from an EMBL/GenBank/DDBJ whole genome shotgun (WGS) entry which is preliminary data.</text>
</comment>
<protein>
    <recommendedName>
        <fullName evidence="4">EKC/KEOPS complex subunit GON7</fullName>
    </recommendedName>
</protein>
<proteinExistence type="predicted"/>
<dbReference type="EMBL" id="JAAAIM010001413">
    <property type="protein sequence ID" value="KAG0278761.1"/>
    <property type="molecule type" value="Genomic_DNA"/>
</dbReference>
<evidence type="ECO:0000313" key="2">
    <source>
        <dbReference type="EMBL" id="KAG0278761.1"/>
    </source>
</evidence>
<feature type="compositionally biased region" description="Polar residues" evidence="1">
    <location>
        <begin position="16"/>
        <end position="26"/>
    </location>
</feature>
<accession>A0ABQ7JLA2</accession>
<reference evidence="2 3" key="1">
    <citation type="journal article" date="2020" name="Fungal Divers.">
        <title>Resolving the Mortierellaceae phylogeny through synthesis of multi-gene phylogenetics and phylogenomics.</title>
        <authorList>
            <person name="Vandepol N."/>
            <person name="Liber J."/>
            <person name="Desiro A."/>
            <person name="Na H."/>
            <person name="Kennedy M."/>
            <person name="Barry K."/>
            <person name="Grigoriev I.V."/>
            <person name="Miller A.N."/>
            <person name="O'Donnell K."/>
            <person name="Stajich J.E."/>
            <person name="Bonito G."/>
        </authorList>
    </citation>
    <scope>NUCLEOTIDE SEQUENCE [LARGE SCALE GENOMIC DNA]</scope>
    <source>
        <strain evidence="2 3">AD045</strain>
    </source>
</reference>
<organism evidence="2 3">
    <name type="scientific">Linnemannia gamsii</name>
    <dbReference type="NCBI Taxonomy" id="64522"/>
    <lineage>
        <taxon>Eukaryota</taxon>
        <taxon>Fungi</taxon>
        <taxon>Fungi incertae sedis</taxon>
        <taxon>Mucoromycota</taxon>
        <taxon>Mortierellomycotina</taxon>
        <taxon>Mortierellomycetes</taxon>
        <taxon>Mortierellales</taxon>
        <taxon>Mortierellaceae</taxon>
        <taxon>Linnemannia</taxon>
    </lineage>
</organism>
<evidence type="ECO:0000313" key="3">
    <source>
        <dbReference type="Proteomes" id="UP001194696"/>
    </source>
</evidence>